<name>A0A9W8LF19_9FUNG</name>
<evidence type="ECO:0000256" key="4">
    <source>
        <dbReference type="SAM" id="MobiDB-lite"/>
    </source>
</evidence>
<dbReference type="HAMAP" id="MF_01310">
    <property type="entry name" value="Ribosomal_uS11"/>
    <property type="match status" value="1"/>
</dbReference>
<feature type="region of interest" description="Disordered" evidence="4">
    <location>
        <begin position="20"/>
        <end position="52"/>
    </location>
</feature>
<dbReference type="OrthoDB" id="1654884at2759"/>
<organism evidence="5 6">
    <name type="scientific">Coemansia javaensis</name>
    <dbReference type="NCBI Taxonomy" id="2761396"/>
    <lineage>
        <taxon>Eukaryota</taxon>
        <taxon>Fungi</taxon>
        <taxon>Fungi incertae sedis</taxon>
        <taxon>Zoopagomycota</taxon>
        <taxon>Kickxellomycotina</taxon>
        <taxon>Kickxellomycetes</taxon>
        <taxon>Kickxellales</taxon>
        <taxon>Kickxellaceae</taxon>
        <taxon>Coemansia</taxon>
    </lineage>
</organism>
<keyword evidence="2" id="KW-0689">Ribosomal protein</keyword>
<evidence type="ECO:0000256" key="3">
    <source>
        <dbReference type="ARBA" id="ARBA00023274"/>
    </source>
</evidence>
<dbReference type="GO" id="GO:0003735">
    <property type="term" value="F:structural constituent of ribosome"/>
    <property type="evidence" value="ECO:0007669"/>
    <property type="project" value="InterPro"/>
</dbReference>
<dbReference type="GO" id="GO:1990904">
    <property type="term" value="C:ribonucleoprotein complex"/>
    <property type="evidence" value="ECO:0007669"/>
    <property type="project" value="UniProtKB-KW"/>
</dbReference>
<keyword evidence="3" id="KW-0687">Ribonucleoprotein</keyword>
<gene>
    <name evidence="5" type="ORF">H4R18_004958</name>
</gene>
<dbReference type="Gene3D" id="3.30.420.80">
    <property type="entry name" value="Ribosomal protein S11"/>
    <property type="match status" value="1"/>
</dbReference>
<evidence type="ECO:0008006" key="7">
    <source>
        <dbReference type="Google" id="ProtNLM"/>
    </source>
</evidence>
<dbReference type="Proteomes" id="UP001140217">
    <property type="component" value="Unassembled WGS sequence"/>
</dbReference>
<comment type="caution">
    <text evidence="5">The sequence shown here is derived from an EMBL/GenBank/DDBJ whole genome shotgun (WGS) entry which is preliminary data.</text>
</comment>
<comment type="similarity">
    <text evidence="1">Belongs to the universal ribosomal protein uS11 family.</text>
</comment>
<dbReference type="AlphaFoldDB" id="A0A9W8LF19"/>
<keyword evidence="6" id="KW-1185">Reference proteome</keyword>
<evidence type="ECO:0000256" key="2">
    <source>
        <dbReference type="ARBA" id="ARBA00022980"/>
    </source>
</evidence>
<dbReference type="PANTHER" id="PTHR11759">
    <property type="entry name" value="40S RIBOSOMAL PROTEIN S14/30S RIBOSOMAL PROTEIN S11"/>
    <property type="match status" value="1"/>
</dbReference>
<dbReference type="GO" id="GO:0006412">
    <property type="term" value="P:translation"/>
    <property type="evidence" value="ECO:0007669"/>
    <property type="project" value="InterPro"/>
</dbReference>
<dbReference type="InterPro" id="IPR036967">
    <property type="entry name" value="Ribosomal_uS11_sf"/>
</dbReference>
<proteinExistence type="inferred from homology"/>
<evidence type="ECO:0000256" key="1">
    <source>
        <dbReference type="ARBA" id="ARBA00006194"/>
    </source>
</evidence>
<evidence type="ECO:0000313" key="6">
    <source>
        <dbReference type="Proteomes" id="UP001140217"/>
    </source>
</evidence>
<feature type="compositionally biased region" description="Gly residues" evidence="4">
    <location>
        <begin position="36"/>
        <end position="50"/>
    </location>
</feature>
<dbReference type="Pfam" id="PF00411">
    <property type="entry name" value="Ribosomal_S11"/>
    <property type="match status" value="1"/>
</dbReference>
<dbReference type="EMBL" id="JANBUL010000266">
    <property type="protein sequence ID" value="KAJ2777806.1"/>
    <property type="molecule type" value="Genomic_DNA"/>
</dbReference>
<dbReference type="SUPFAM" id="SSF53137">
    <property type="entry name" value="Translational machinery components"/>
    <property type="match status" value="1"/>
</dbReference>
<dbReference type="InterPro" id="IPR001971">
    <property type="entry name" value="Ribosomal_uS11"/>
</dbReference>
<accession>A0A9W8LF19</accession>
<evidence type="ECO:0000313" key="5">
    <source>
        <dbReference type="EMBL" id="KAJ2777806.1"/>
    </source>
</evidence>
<dbReference type="GO" id="GO:0005840">
    <property type="term" value="C:ribosome"/>
    <property type="evidence" value="ECO:0007669"/>
    <property type="project" value="UniProtKB-KW"/>
</dbReference>
<feature type="compositionally biased region" description="Low complexity" evidence="4">
    <location>
        <begin position="20"/>
        <end position="35"/>
    </location>
</feature>
<reference evidence="5" key="1">
    <citation type="submission" date="2022-07" db="EMBL/GenBank/DDBJ databases">
        <title>Phylogenomic reconstructions and comparative analyses of Kickxellomycotina fungi.</title>
        <authorList>
            <person name="Reynolds N.K."/>
            <person name="Stajich J.E."/>
            <person name="Barry K."/>
            <person name="Grigoriev I.V."/>
            <person name="Crous P."/>
            <person name="Smith M.E."/>
        </authorList>
    </citation>
    <scope>NUCLEOTIDE SEQUENCE</scope>
    <source>
        <strain evidence="5">NBRC 105414</strain>
    </source>
</reference>
<protein>
    <recommendedName>
        <fullName evidence="7">Translational machinery component</fullName>
    </recommendedName>
</protein>
<sequence length="235" mass="24621">MLRRVAVGAVRGRRLCRAFSAEKGPGGDKPAAGAGSTRGSGGDKASGGRAGQTPLLSLLDTLAAKSGAPMEGRQAWSPRFRSLLDREQPMQSDYGGLSGTGRFGGYTDLGESPEEADPMHKLVLHVHASSNNTILSLTDARGRVLVNASGGSVGFKKAQRAGFEAAYQATASIASAVKERGIEVRKIEVRLKGFGAGRDAAFKAVNSLTNWPVCAVTDATPIPFNGCRPRKARRL</sequence>